<dbReference type="PANTHER" id="PTHR11236:SF50">
    <property type="entry name" value="AMINODEOXYCHORISMATE SYNTHASE COMPONENT 1"/>
    <property type="match status" value="1"/>
</dbReference>
<dbReference type="InterPro" id="IPR005802">
    <property type="entry name" value="ADC_synth_comp_1"/>
</dbReference>
<feature type="compositionally biased region" description="Polar residues" evidence="1">
    <location>
        <begin position="92"/>
        <end position="109"/>
    </location>
</feature>
<dbReference type="InterPro" id="IPR019999">
    <property type="entry name" value="Anth_synth_I-like"/>
</dbReference>
<keyword evidence="3" id="KW-0032">Aminotransferase</keyword>
<protein>
    <submittedName>
        <fullName evidence="3">Aminodeoxychorismate synthase component I</fullName>
        <ecNumber evidence="3">2.6.1.85</ecNumber>
    </submittedName>
</protein>
<dbReference type="InterPro" id="IPR005801">
    <property type="entry name" value="ADC_synthase"/>
</dbReference>
<gene>
    <name evidence="3" type="primary">pabB</name>
    <name evidence="3" type="ORF">FXN63_05230</name>
</gene>
<dbReference type="EMBL" id="CP043046">
    <property type="protein sequence ID" value="QEI05309.1"/>
    <property type="molecule type" value="Genomic_DNA"/>
</dbReference>
<dbReference type="RefSeq" id="WP_148813463.1">
    <property type="nucleotide sequence ID" value="NZ_CP043046.1"/>
</dbReference>
<dbReference type="PRINTS" id="PR00095">
    <property type="entry name" value="ANTSNTHASEI"/>
</dbReference>
<dbReference type="GO" id="GO:0009396">
    <property type="term" value="P:folic acid-containing compound biosynthetic process"/>
    <property type="evidence" value="ECO:0007669"/>
    <property type="project" value="InterPro"/>
</dbReference>
<keyword evidence="3" id="KW-0808">Transferase</keyword>
<dbReference type="KEGG" id="pacr:FXN63_05230"/>
<proteinExistence type="predicted"/>
<organism evidence="3 4">
    <name type="scientific">Pigmentiphaga aceris</name>
    <dbReference type="NCBI Taxonomy" id="1940612"/>
    <lineage>
        <taxon>Bacteria</taxon>
        <taxon>Pseudomonadati</taxon>
        <taxon>Pseudomonadota</taxon>
        <taxon>Betaproteobacteria</taxon>
        <taxon>Burkholderiales</taxon>
        <taxon>Alcaligenaceae</taxon>
        <taxon>Pigmentiphaga</taxon>
    </lineage>
</organism>
<evidence type="ECO:0000313" key="3">
    <source>
        <dbReference type="EMBL" id="QEI05309.1"/>
    </source>
</evidence>
<keyword evidence="4" id="KW-1185">Reference proteome</keyword>
<evidence type="ECO:0000259" key="2">
    <source>
        <dbReference type="Pfam" id="PF00425"/>
    </source>
</evidence>
<feature type="region of interest" description="Disordered" evidence="1">
    <location>
        <begin position="78"/>
        <end position="112"/>
    </location>
</feature>
<name>A0A5C0ASQ2_9BURK</name>
<reference evidence="3 4" key="1">
    <citation type="submission" date="2019-08" db="EMBL/GenBank/DDBJ databases">
        <title>Amphibian skin-associated Pigmentiphaga: genome sequence and occurrence across geography and hosts.</title>
        <authorList>
            <person name="Bletz M.C."/>
            <person name="Bunk B."/>
            <person name="Sproeer C."/>
            <person name="Biwer P."/>
            <person name="Reiter S."/>
            <person name="Rabemananjara F.C.E."/>
            <person name="Schulz S."/>
            <person name="Overmann J."/>
            <person name="Vences M."/>
        </authorList>
    </citation>
    <scope>NUCLEOTIDE SEQUENCE [LARGE SCALE GENOMIC DNA]</scope>
    <source>
        <strain evidence="3 4">Mada1488</strain>
    </source>
</reference>
<dbReference type="AlphaFoldDB" id="A0A5C0ASQ2"/>
<dbReference type="GO" id="GO:0046820">
    <property type="term" value="F:4-amino-4-deoxychorismate synthase activity"/>
    <property type="evidence" value="ECO:0007669"/>
    <property type="project" value="UniProtKB-EC"/>
</dbReference>
<sequence>MECRFEDRSTGHARVLSGLHERIVATSAASLAPALARIAEAQAAGYWVALLLDYELGEWLEPAVVGSKADRVGAHLGAGFDAQPDQERGSRSDTSLRAGTHTDQANAPSETPRLTALVFTHMHDTDIWPGRPDTDAGIVSVDPRVTQADYVTAIDEIRRLIREGDVYQINYTLPLDVKTRGTPEDIYARLAAQQTASHSAFIDDRAEGGRAVLSFSPELFVRRRGTRIESRPMKGTAPRSANPAEDHQLGQALLASEKNRSENVMIVDLIRNDLGRIAKPGSVQVDALFTLEQYPQVWTLTSTISAELADTSLSGMLHALFPCGSITGAPKVAAMQHIKRLEPSPRGLYCGGLGWLAPNGDFDLSVTIRTLVLGTDGTGVYGVGGGIVYDSDPLDEWEECLWKARVLTR</sequence>
<dbReference type="GO" id="GO:0000162">
    <property type="term" value="P:L-tryptophan biosynthetic process"/>
    <property type="evidence" value="ECO:0007669"/>
    <property type="project" value="TreeGrafter"/>
</dbReference>
<dbReference type="Proteomes" id="UP000325161">
    <property type="component" value="Chromosome"/>
</dbReference>
<dbReference type="SUPFAM" id="SSF56322">
    <property type="entry name" value="ADC synthase"/>
    <property type="match status" value="1"/>
</dbReference>
<dbReference type="PANTHER" id="PTHR11236">
    <property type="entry name" value="AMINOBENZOATE/ANTHRANILATE SYNTHASE"/>
    <property type="match status" value="1"/>
</dbReference>
<feature type="domain" description="Chorismate-utilising enzyme C-terminal" evidence="2">
    <location>
        <begin position="147"/>
        <end position="403"/>
    </location>
</feature>
<evidence type="ECO:0000313" key="4">
    <source>
        <dbReference type="Proteomes" id="UP000325161"/>
    </source>
</evidence>
<dbReference type="OrthoDB" id="9803598at2"/>
<evidence type="ECO:0000256" key="1">
    <source>
        <dbReference type="SAM" id="MobiDB-lite"/>
    </source>
</evidence>
<dbReference type="EC" id="2.6.1.85" evidence="3"/>
<dbReference type="InterPro" id="IPR015890">
    <property type="entry name" value="Chorismate_C"/>
</dbReference>
<dbReference type="Pfam" id="PF00425">
    <property type="entry name" value="Chorismate_bind"/>
    <property type="match status" value="1"/>
</dbReference>
<dbReference type="NCBIfam" id="TIGR00553">
    <property type="entry name" value="pabB"/>
    <property type="match status" value="1"/>
</dbReference>
<accession>A0A5C0ASQ2</accession>
<dbReference type="Gene3D" id="3.60.120.10">
    <property type="entry name" value="Anthranilate synthase"/>
    <property type="match status" value="1"/>
</dbReference>